<dbReference type="AlphaFoldDB" id="A0A4Y2C5Q0"/>
<keyword evidence="1" id="KW-1133">Transmembrane helix</keyword>
<proteinExistence type="predicted"/>
<reference evidence="2 3" key="1">
    <citation type="journal article" date="2019" name="Sci. Rep.">
        <title>Orb-weaving spider Araneus ventricosus genome elucidates the spidroin gene catalogue.</title>
        <authorList>
            <person name="Kono N."/>
            <person name="Nakamura H."/>
            <person name="Ohtoshi R."/>
            <person name="Moran D.A.P."/>
            <person name="Shinohara A."/>
            <person name="Yoshida Y."/>
            <person name="Fujiwara M."/>
            <person name="Mori M."/>
            <person name="Tomita M."/>
            <person name="Arakawa K."/>
        </authorList>
    </citation>
    <scope>NUCLEOTIDE SEQUENCE [LARGE SCALE GENOMIC DNA]</scope>
</reference>
<keyword evidence="1" id="KW-0812">Transmembrane</keyword>
<protein>
    <recommendedName>
        <fullName evidence="4">Methyltransferase-like protein 7A</fullName>
    </recommendedName>
</protein>
<organism evidence="2 3">
    <name type="scientific">Araneus ventricosus</name>
    <name type="common">Orbweaver spider</name>
    <name type="synonym">Epeira ventricosa</name>
    <dbReference type="NCBI Taxonomy" id="182803"/>
    <lineage>
        <taxon>Eukaryota</taxon>
        <taxon>Metazoa</taxon>
        <taxon>Ecdysozoa</taxon>
        <taxon>Arthropoda</taxon>
        <taxon>Chelicerata</taxon>
        <taxon>Arachnida</taxon>
        <taxon>Araneae</taxon>
        <taxon>Araneomorphae</taxon>
        <taxon>Entelegynae</taxon>
        <taxon>Araneoidea</taxon>
        <taxon>Araneidae</taxon>
        <taxon>Araneus</taxon>
    </lineage>
</organism>
<name>A0A4Y2C5Q0_ARAVE</name>
<evidence type="ECO:0000313" key="2">
    <source>
        <dbReference type="EMBL" id="GBL99722.1"/>
    </source>
</evidence>
<dbReference type="EMBL" id="BGPR01000150">
    <property type="protein sequence ID" value="GBL99722.1"/>
    <property type="molecule type" value="Genomic_DNA"/>
</dbReference>
<feature type="transmembrane region" description="Helical" evidence="1">
    <location>
        <begin position="29"/>
        <end position="56"/>
    </location>
</feature>
<gene>
    <name evidence="2" type="ORF">AVEN_249758_1</name>
</gene>
<evidence type="ECO:0008006" key="4">
    <source>
        <dbReference type="Google" id="ProtNLM"/>
    </source>
</evidence>
<keyword evidence="1" id="KW-0472">Membrane</keyword>
<accession>A0A4Y2C5Q0</accession>
<dbReference type="Proteomes" id="UP000499080">
    <property type="component" value="Unassembled WGS sequence"/>
</dbReference>
<sequence>MNVSYINNRATERLSTVTSRIQCSGLKRAVCLLFAHGLALALLFILSFRSLFFAWANSNIFEPFVRAGFDVARKKAFRMLQDELNPGSQFLEVLETGVGHGPNLRFYLESYNHTALDKKENMKPYFLKNLKRFTHIPYTGGL</sequence>
<keyword evidence="3" id="KW-1185">Reference proteome</keyword>
<evidence type="ECO:0000313" key="3">
    <source>
        <dbReference type="Proteomes" id="UP000499080"/>
    </source>
</evidence>
<evidence type="ECO:0000256" key="1">
    <source>
        <dbReference type="SAM" id="Phobius"/>
    </source>
</evidence>
<comment type="caution">
    <text evidence="2">The sequence shown here is derived from an EMBL/GenBank/DDBJ whole genome shotgun (WGS) entry which is preliminary data.</text>
</comment>